<dbReference type="PANTHER" id="PTHR31840:SF1">
    <property type="entry name" value="COILED-COIL DOMAIN-CONTAINING PROTEIN 97"/>
    <property type="match status" value="1"/>
</dbReference>
<comment type="caution">
    <text evidence="3">The sequence shown here is derived from an EMBL/GenBank/DDBJ whole genome shotgun (WGS) entry which is preliminary data.</text>
</comment>
<evidence type="ECO:0000313" key="3">
    <source>
        <dbReference type="EMBL" id="PNH12108.1"/>
    </source>
</evidence>
<dbReference type="Proteomes" id="UP000236333">
    <property type="component" value="Unassembled WGS sequence"/>
</dbReference>
<feature type="domain" description="CCD97-like C-terminal" evidence="2">
    <location>
        <begin position="67"/>
        <end position="264"/>
    </location>
</feature>
<name>A0A2J8AHW1_9CHLO</name>
<dbReference type="AlphaFoldDB" id="A0A2J8AHW1"/>
<dbReference type="Pfam" id="PF09747">
    <property type="entry name" value="CCD97-like_C"/>
    <property type="match status" value="1"/>
</dbReference>
<gene>
    <name evidence="3" type="ORF">TSOC_001010</name>
</gene>
<dbReference type="PANTHER" id="PTHR31840">
    <property type="entry name" value="COILED-COIL DOMAIN-CONTAINING PROTEIN 97"/>
    <property type="match status" value="1"/>
</dbReference>
<dbReference type="InterPro" id="IPR018613">
    <property type="entry name" value="Ccdc97-like"/>
</dbReference>
<dbReference type="InterPro" id="IPR040233">
    <property type="entry name" value="CCD97-like_C"/>
</dbReference>
<dbReference type="OrthoDB" id="536664at2759"/>
<evidence type="ECO:0000313" key="4">
    <source>
        <dbReference type="Proteomes" id="UP000236333"/>
    </source>
</evidence>
<accession>A0A2J8AHW1</accession>
<feature type="region of interest" description="Disordered" evidence="1">
    <location>
        <begin position="160"/>
        <end position="207"/>
    </location>
</feature>
<keyword evidence="4" id="KW-1185">Reference proteome</keyword>
<evidence type="ECO:0000256" key="1">
    <source>
        <dbReference type="SAM" id="MobiDB-lite"/>
    </source>
</evidence>
<sequence length="264" mass="29851">MRAPGELQGQLEPLFNLTRQTQELNHFEALRSTDYEVDHWMRHFMTQRLVAADTAANPRRLPARVKNRRLAHMRRLAAEGEYFSDEQMRHRAPLLYHQQERGTDHEMPCSSSGAEQQGAGGAAAAAVGGALGQRGGLLYSEFILRQNDEALLVMRRLQEQKEEDEQLSENEDDDEGEDTSEEADSVVRAGAPAGRRPKQPSSPPSAAEIAQLRRDFVTEMHSRFLLGLDAEHVDYSEVDADVSLDADWLEQESRDAEDKYFDED</sequence>
<feature type="compositionally biased region" description="Acidic residues" evidence="1">
    <location>
        <begin position="161"/>
        <end position="184"/>
    </location>
</feature>
<reference evidence="3 4" key="1">
    <citation type="journal article" date="2017" name="Mol. Biol. Evol.">
        <title>The 4-celled Tetrabaena socialis nuclear genome reveals the essential components for genetic control of cell number at the origin of multicellularity in the volvocine lineage.</title>
        <authorList>
            <person name="Featherston J."/>
            <person name="Arakaki Y."/>
            <person name="Hanschen E.R."/>
            <person name="Ferris P.J."/>
            <person name="Michod R.E."/>
            <person name="Olson B.J.S.C."/>
            <person name="Nozaki H."/>
            <person name="Durand P.M."/>
        </authorList>
    </citation>
    <scope>NUCLEOTIDE SEQUENCE [LARGE SCALE GENOMIC DNA]</scope>
    <source>
        <strain evidence="3 4">NIES-571</strain>
    </source>
</reference>
<evidence type="ECO:0000259" key="2">
    <source>
        <dbReference type="Pfam" id="PF09747"/>
    </source>
</evidence>
<proteinExistence type="predicted"/>
<organism evidence="3 4">
    <name type="scientific">Tetrabaena socialis</name>
    <dbReference type="NCBI Taxonomy" id="47790"/>
    <lineage>
        <taxon>Eukaryota</taxon>
        <taxon>Viridiplantae</taxon>
        <taxon>Chlorophyta</taxon>
        <taxon>core chlorophytes</taxon>
        <taxon>Chlorophyceae</taxon>
        <taxon>CS clade</taxon>
        <taxon>Chlamydomonadales</taxon>
        <taxon>Tetrabaenaceae</taxon>
        <taxon>Tetrabaena</taxon>
    </lineage>
</organism>
<dbReference type="EMBL" id="PGGS01000015">
    <property type="protein sequence ID" value="PNH12108.1"/>
    <property type="molecule type" value="Genomic_DNA"/>
</dbReference>
<protein>
    <recommendedName>
        <fullName evidence="2">CCD97-like C-terminal domain-containing protein</fullName>
    </recommendedName>
</protein>